<dbReference type="GO" id="GO:0005524">
    <property type="term" value="F:ATP binding"/>
    <property type="evidence" value="ECO:0007669"/>
    <property type="project" value="UniProtKB-KW"/>
</dbReference>
<keyword evidence="8" id="KW-1185">Reference proteome</keyword>
<evidence type="ECO:0000256" key="2">
    <source>
        <dbReference type="ARBA" id="ARBA00022801"/>
    </source>
</evidence>
<evidence type="ECO:0000259" key="5">
    <source>
        <dbReference type="PROSITE" id="PS51192"/>
    </source>
</evidence>
<dbReference type="PROSITE" id="PS51192">
    <property type="entry name" value="HELICASE_ATP_BIND_1"/>
    <property type="match status" value="1"/>
</dbReference>
<keyword evidence="4" id="KW-0067">ATP-binding</keyword>
<dbReference type="Pfam" id="PF12029">
    <property type="entry name" value="DUF3516"/>
    <property type="match status" value="1"/>
</dbReference>
<dbReference type="Pfam" id="PF00271">
    <property type="entry name" value="Helicase_C"/>
    <property type="match status" value="1"/>
</dbReference>
<dbReference type="EMBL" id="FOMX01000003">
    <property type="protein sequence ID" value="SFD64000.1"/>
    <property type="molecule type" value="Genomic_DNA"/>
</dbReference>
<feature type="domain" description="Helicase C-terminal" evidence="6">
    <location>
        <begin position="233"/>
        <end position="426"/>
    </location>
</feature>
<dbReference type="InterPro" id="IPR001650">
    <property type="entry name" value="Helicase_C-like"/>
</dbReference>
<evidence type="ECO:0000259" key="6">
    <source>
        <dbReference type="PROSITE" id="PS51194"/>
    </source>
</evidence>
<evidence type="ECO:0000256" key="1">
    <source>
        <dbReference type="ARBA" id="ARBA00022741"/>
    </source>
</evidence>
<dbReference type="GO" id="GO:0004386">
    <property type="term" value="F:helicase activity"/>
    <property type="evidence" value="ECO:0007669"/>
    <property type="project" value="UniProtKB-KW"/>
</dbReference>
<dbReference type="GO" id="GO:0003676">
    <property type="term" value="F:nucleic acid binding"/>
    <property type="evidence" value="ECO:0007669"/>
    <property type="project" value="InterPro"/>
</dbReference>
<proteinExistence type="predicted"/>
<accession>A0A1I1U7X1</accession>
<dbReference type="SUPFAM" id="SSF52540">
    <property type="entry name" value="P-loop containing nucleoside triphosphate hydrolases"/>
    <property type="match status" value="1"/>
</dbReference>
<dbReference type="InterPro" id="IPR011545">
    <property type="entry name" value="DEAD/DEAH_box_helicase_dom"/>
</dbReference>
<gene>
    <name evidence="7" type="ORF">SAMN02745121_00845</name>
</gene>
<organism evidence="7 8">
    <name type="scientific">Nannocystis exedens</name>
    <dbReference type="NCBI Taxonomy" id="54"/>
    <lineage>
        <taxon>Bacteria</taxon>
        <taxon>Pseudomonadati</taxon>
        <taxon>Myxococcota</taxon>
        <taxon>Polyangia</taxon>
        <taxon>Nannocystales</taxon>
        <taxon>Nannocystaceae</taxon>
        <taxon>Nannocystis</taxon>
    </lineage>
</organism>
<keyword evidence="2" id="KW-0378">Hydrolase</keyword>
<dbReference type="SMART" id="SM00490">
    <property type="entry name" value="HELICc"/>
    <property type="match status" value="1"/>
</dbReference>
<dbReference type="InterPro" id="IPR014001">
    <property type="entry name" value="Helicase_ATP-bd"/>
</dbReference>
<feature type="domain" description="Helicase ATP-binding" evidence="5">
    <location>
        <begin position="57"/>
        <end position="213"/>
    </location>
</feature>
<dbReference type="GO" id="GO:0016787">
    <property type="term" value="F:hydrolase activity"/>
    <property type="evidence" value="ECO:0007669"/>
    <property type="project" value="UniProtKB-KW"/>
</dbReference>
<protein>
    <submittedName>
        <fullName evidence="7">Helicase conserved C-terminal domain-containing protein</fullName>
    </submittedName>
</protein>
<keyword evidence="3 7" id="KW-0347">Helicase</keyword>
<evidence type="ECO:0000256" key="3">
    <source>
        <dbReference type="ARBA" id="ARBA00022806"/>
    </source>
</evidence>
<dbReference type="RefSeq" id="WP_275937556.1">
    <property type="nucleotide sequence ID" value="NZ_FOMX01000003.1"/>
</dbReference>
<evidence type="ECO:0000256" key="4">
    <source>
        <dbReference type="ARBA" id="ARBA00022840"/>
    </source>
</evidence>
<dbReference type="Pfam" id="PF00270">
    <property type="entry name" value="DEAD"/>
    <property type="match status" value="1"/>
</dbReference>
<dbReference type="PROSITE" id="PS51194">
    <property type="entry name" value="HELICASE_CTER"/>
    <property type="match status" value="1"/>
</dbReference>
<dbReference type="InterPro" id="IPR021904">
    <property type="entry name" value="DUF3516"/>
</dbReference>
<dbReference type="PANTHER" id="PTHR12131">
    <property type="entry name" value="ATP-DEPENDENT RNA AND DNA HELICASE"/>
    <property type="match status" value="1"/>
</dbReference>
<reference evidence="8" key="1">
    <citation type="submission" date="2016-10" db="EMBL/GenBank/DDBJ databases">
        <authorList>
            <person name="Varghese N."/>
            <person name="Submissions S."/>
        </authorList>
    </citation>
    <scope>NUCLEOTIDE SEQUENCE [LARGE SCALE GENOMIC DNA]</scope>
    <source>
        <strain evidence="8">ATCC 25963</strain>
    </source>
</reference>
<dbReference type="SMART" id="SM00487">
    <property type="entry name" value="DEXDc"/>
    <property type="match status" value="1"/>
</dbReference>
<keyword evidence="1" id="KW-0547">Nucleotide-binding</keyword>
<dbReference type="Proteomes" id="UP000199400">
    <property type="component" value="Unassembled WGS sequence"/>
</dbReference>
<name>A0A1I1U7X1_9BACT</name>
<dbReference type="Gene3D" id="3.40.50.300">
    <property type="entry name" value="P-loop containing nucleotide triphosphate hydrolases"/>
    <property type="match status" value="2"/>
</dbReference>
<evidence type="ECO:0000313" key="7">
    <source>
        <dbReference type="EMBL" id="SFD64000.1"/>
    </source>
</evidence>
<dbReference type="InterPro" id="IPR050699">
    <property type="entry name" value="RNA-DNA_Helicase"/>
</dbReference>
<dbReference type="InterPro" id="IPR027417">
    <property type="entry name" value="P-loop_NTPase"/>
</dbReference>
<sequence>MTAVDNIVAGPRTLREFAARLIEQPDKSTSSDAILECFLDWVTETGLELYPAQEEAILEILAGKHVVLNTPTGSGKSLVATAMHLAAVARRRRSVYTSPIKALVSEKFFALCREFGPDRVGMMTGDASVNRDAPILCCTAEILANMALRDGRMAPVDDAVLDEFHYYGDRDRGMAWQIPLLALPYTTFLLMSATLGDTTRVEDGLRRLTKQEVAVVRSATRPVPLDFEYRETPLHETIGYLLDRGRAPIYIVSFTQREAAEEAQNLMSTNLCSREEKAAIAEAMAGFRFDTPYGKEIQGYLKHGVGVHHAGLLPKYRLLVEKLAQQGKLRVICGTDTLGVGVNIPIRTVLFTKLCKYDGEQTRILGARDFKQIAGRAGRKGFDDHGYVVCQAPEHVIENKKLEAKAAADPKKKKFVRRQPPEKGYVPWDRSTFEKLIERDPEPLQSRFVVSFGMILSLIQSPANINAWGGGYRRLVELIAAAHDEARAKTRHRREAATLFRALRKAGIVKLVPLDARKEGGGGRAVRLDEHLQKDFSLHHTLSLYLLDAIGRVPQDSPTYAFDVVSLVESLLENPQVVLQAQEHRARSEKIAELKAAGVEYEERMAELEKVSYPKPLADFIYDTFNEFSALHPWVGQENIRPKSVVRDMVERYVAFNDYVKEYGLQRSEGVLLRYLMQAYKLLVQTVPDAAKTDEVHDVIGYLRAMFEHVDTSLLQEWERMLHPPVPEGEAAPVGPRDLSADPKAFAARVRAEMHALVRALAERDWEDAAVGTRADPEDPWTPERFAQAMAEYYAEYPTLRFDHGARFPKYTRIEAVADQRWRVTQVLVDPEEDNLWHIEGEVDLRGDGFPEGPLVTIRAIGV</sequence>
<dbReference type="PANTHER" id="PTHR12131:SF1">
    <property type="entry name" value="ATP-DEPENDENT RNA HELICASE SUPV3L1, MITOCHONDRIAL-RELATED"/>
    <property type="match status" value="1"/>
</dbReference>
<evidence type="ECO:0000313" key="8">
    <source>
        <dbReference type="Proteomes" id="UP000199400"/>
    </source>
</evidence>
<dbReference type="STRING" id="54.SAMN02745121_00845"/>
<dbReference type="AlphaFoldDB" id="A0A1I1U7X1"/>